<name>A0AA35USD3_METCP</name>
<reference evidence="11" key="1">
    <citation type="submission" date="2023-03" db="EMBL/GenBank/DDBJ databases">
        <authorList>
            <person name="Pearce D."/>
        </authorList>
    </citation>
    <scope>NUCLEOTIDE SEQUENCE</scope>
    <source>
        <strain evidence="11">Mc</strain>
    </source>
</reference>
<evidence type="ECO:0000256" key="7">
    <source>
        <dbReference type="ARBA" id="ARBA00022806"/>
    </source>
</evidence>
<keyword evidence="9" id="KW-0051">Antiviral defense</keyword>
<dbReference type="GO" id="GO:0016787">
    <property type="term" value="F:hydrolase activity"/>
    <property type="evidence" value="ECO:0007669"/>
    <property type="project" value="UniProtKB-KW"/>
</dbReference>
<dbReference type="CDD" id="cd09641">
    <property type="entry name" value="Cas3''_I"/>
    <property type="match status" value="1"/>
</dbReference>
<gene>
    <name evidence="11" type="ORF">MCNOR_0370</name>
</gene>
<dbReference type="PANTHER" id="PTHR47963:SF9">
    <property type="entry name" value="CRISPR-ASSOCIATED ENDONUCLEASE_HELICASE CAS3"/>
    <property type="match status" value="1"/>
</dbReference>
<dbReference type="PROSITE" id="PS51643">
    <property type="entry name" value="HD_CAS3"/>
    <property type="match status" value="1"/>
</dbReference>
<dbReference type="Proteomes" id="UP001158598">
    <property type="component" value="Chromosome"/>
</dbReference>
<dbReference type="NCBIfam" id="TIGR01587">
    <property type="entry name" value="cas3_core"/>
    <property type="match status" value="1"/>
</dbReference>
<dbReference type="RefSeq" id="WP_017364150.1">
    <property type="nucleotide sequence ID" value="NZ_OX458332.1"/>
</dbReference>
<dbReference type="SMART" id="SM00487">
    <property type="entry name" value="DEXDc"/>
    <property type="match status" value="1"/>
</dbReference>
<dbReference type="Gene3D" id="3.40.50.300">
    <property type="entry name" value="P-loop containing nucleotide triphosphate hydrolases"/>
    <property type="match status" value="2"/>
</dbReference>
<keyword evidence="5" id="KW-0547">Nucleotide-binding</keyword>
<dbReference type="InterPro" id="IPR050547">
    <property type="entry name" value="DEAD_box_RNA_helicases"/>
</dbReference>
<keyword evidence="11" id="KW-0255">Endonuclease</keyword>
<dbReference type="NCBIfam" id="TIGR01596">
    <property type="entry name" value="cas3_HD"/>
    <property type="match status" value="1"/>
</dbReference>
<dbReference type="EC" id="3.1.-.-" evidence="11"/>
<dbReference type="EMBL" id="OX458332">
    <property type="protein sequence ID" value="CAI8735957.1"/>
    <property type="molecule type" value="Genomic_DNA"/>
</dbReference>
<comment type="similarity">
    <text evidence="2">In the central section; belongs to the CRISPR-associated helicase Cas3 family.</text>
</comment>
<keyword evidence="6 11" id="KW-0378">Hydrolase</keyword>
<dbReference type="EC" id="3.6.4.-" evidence="11"/>
<keyword evidence="8" id="KW-0067">ATP-binding</keyword>
<keyword evidence="3" id="KW-0540">Nuclease</keyword>
<dbReference type="Gene3D" id="1.10.3210.30">
    <property type="match status" value="1"/>
</dbReference>
<evidence type="ECO:0000256" key="9">
    <source>
        <dbReference type="ARBA" id="ARBA00023118"/>
    </source>
</evidence>
<dbReference type="AlphaFoldDB" id="A0AA35USD3"/>
<evidence type="ECO:0000256" key="1">
    <source>
        <dbReference type="ARBA" id="ARBA00006847"/>
    </source>
</evidence>
<dbReference type="GO" id="GO:0003723">
    <property type="term" value="F:RNA binding"/>
    <property type="evidence" value="ECO:0007669"/>
    <property type="project" value="TreeGrafter"/>
</dbReference>
<dbReference type="InterPro" id="IPR038257">
    <property type="entry name" value="CRISPR-assoc_Cas3_HD_sf"/>
</dbReference>
<evidence type="ECO:0000313" key="11">
    <source>
        <dbReference type="EMBL" id="CAI8735957.1"/>
    </source>
</evidence>
<sequence length="881" mass="97995">MLSHEHVGFWGKIRLGQNGQTDQWLSLSQHSLDVASVFAALAELPAFHHKLKASSGIELDGIQLQRLAVIALLHDVGKANLGFQDKVFDATAPRAGHVRELAPLFDAPELCEAFATALDLDEIADWFDPPDSIEQFLLAAWSHHGAPVRFQTGDQTSNYYLARTRWWRADATRDPMQAVAELMRIAKQAFPDAFKRGVARIPGRARLQHRFAGLVMLADWLGSHQTFFPLGRPLDIGFARNAARRALLTVGLDTASLQSDLAQRPTTFKHWFGFEPRPLQSAVDRQAPDDAESRLLIAEAETGSGKTEAALARFFHLFAAGEVDGLYFALPTRVAARELYLRIVNYLEQVFPKPECRPAAVLAVPRYARIDDVPIDKLDRLLPDDRIRCHDDPDRLRQERQWAAEHPKRFLAATVAVGTVDQALLSAVQTRHAHLRSVCLDRSLLVVDEVHASDVYMRRLLRGLLSHHVGLGGHAMLLSATLGASARAEFLQACGCTTLAAENYAGACAAPYPALTLSSGIPRSVGFARGGSVKRVRFDPRSWLKQPERLISELVSALEAGARVLIVLNTVGRANALQRALEQHPAIQKVWLFRCQDSICPHHGRFAPSDRELLDQAVSRRWGKGTPAGPLVLIGTQTLEQSLDIDADWLITDLCPADVLLQRVGRLHRHDRTRPLGFETPRCTVLTPDCASLAEWLDARGEASREAKRAGFGSVYEDLRTLELTRLMLLERAEVEIPGDNRRLVEGATHPDRLATLADPAWERHGQNVEGLTLAHNIAAFHVAAQYDQPFGEFGFNDLNERARTRLGLDTLRIPLRHPEPGPFGAEITEITIPGYLAPKKADEETAEIVRRDADGMILRYGERHYRYSRFGLEPFDESID</sequence>
<feature type="domain" description="HD Cas3-type" evidence="10">
    <location>
        <begin position="20"/>
        <end position="221"/>
    </location>
</feature>
<dbReference type="InterPro" id="IPR014001">
    <property type="entry name" value="Helicase_ATP-bd"/>
</dbReference>
<dbReference type="InterPro" id="IPR027417">
    <property type="entry name" value="P-loop_NTPase"/>
</dbReference>
<dbReference type="InterPro" id="IPR006474">
    <property type="entry name" value="Helicase_Cas3_CRISPR-ass_core"/>
</dbReference>
<dbReference type="InterPro" id="IPR054712">
    <property type="entry name" value="Cas3-like_dom"/>
</dbReference>
<dbReference type="PANTHER" id="PTHR47963">
    <property type="entry name" value="DEAD-BOX ATP-DEPENDENT RNA HELICASE 47, MITOCHONDRIAL"/>
    <property type="match status" value="1"/>
</dbReference>
<proteinExistence type="inferred from homology"/>
<dbReference type="GO" id="GO:0051607">
    <property type="term" value="P:defense response to virus"/>
    <property type="evidence" value="ECO:0007669"/>
    <property type="project" value="UniProtKB-KW"/>
</dbReference>
<dbReference type="SUPFAM" id="SSF52540">
    <property type="entry name" value="P-loop containing nucleoside triphosphate hydrolases"/>
    <property type="match status" value="1"/>
</dbReference>
<evidence type="ECO:0000313" key="12">
    <source>
        <dbReference type="Proteomes" id="UP001158598"/>
    </source>
</evidence>
<dbReference type="GO" id="GO:0003724">
    <property type="term" value="F:RNA helicase activity"/>
    <property type="evidence" value="ECO:0007669"/>
    <property type="project" value="TreeGrafter"/>
</dbReference>
<keyword evidence="4" id="KW-0479">Metal-binding</keyword>
<evidence type="ECO:0000259" key="10">
    <source>
        <dbReference type="PROSITE" id="PS51643"/>
    </source>
</evidence>
<dbReference type="InterPro" id="IPR011545">
    <property type="entry name" value="DEAD/DEAH_box_helicase_dom"/>
</dbReference>
<protein>
    <submittedName>
        <fullName evidence="11">CRISPR-associated endonuclease/helicase Cas3</fullName>
        <ecNumber evidence="11">3.1.-.-</ecNumber>
        <ecNumber evidence="11">3.6.4.-</ecNumber>
    </submittedName>
</protein>
<evidence type="ECO:0000256" key="8">
    <source>
        <dbReference type="ARBA" id="ARBA00022840"/>
    </source>
</evidence>
<evidence type="ECO:0000256" key="3">
    <source>
        <dbReference type="ARBA" id="ARBA00022722"/>
    </source>
</evidence>
<accession>A0AA35USD3</accession>
<dbReference type="GO" id="GO:0004519">
    <property type="term" value="F:endonuclease activity"/>
    <property type="evidence" value="ECO:0007669"/>
    <property type="project" value="UniProtKB-KW"/>
</dbReference>
<evidence type="ECO:0000256" key="4">
    <source>
        <dbReference type="ARBA" id="ARBA00022723"/>
    </source>
</evidence>
<dbReference type="Pfam" id="PF22590">
    <property type="entry name" value="Cas3-like_C_2"/>
    <property type="match status" value="1"/>
</dbReference>
<comment type="similarity">
    <text evidence="1">In the N-terminal section; belongs to the CRISPR-associated nuclease Cas3-HD family.</text>
</comment>
<organism evidence="11 12">
    <name type="scientific">Methylococcus capsulatus</name>
    <dbReference type="NCBI Taxonomy" id="414"/>
    <lineage>
        <taxon>Bacteria</taxon>
        <taxon>Pseudomonadati</taxon>
        <taxon>Pseudomonadota</taxon>
        <taxon>Gammaproteobacteria</taxon>
        <taxon>Methylococcales</taxon>
        <taxon>Methylococcaceae</taxon>
        <taxon>Methylococcus</taxon>
    </lineage>
</organism>
<evidence type="ECO:0000256" key="2">
    <source>
        <dbReference type="ARBA" id="ARBA00009046"/>
    </source>
</evidence>
<dbReference type="GO" id="GO:0005524">
    <property type="term" value="F:ATP binding"/>
    <property type="evidence" value="ECO:0007669"/>
    <property type="project" value="UniProtKB-KW"/>
</dbReference>
<evidence type="ECO:0000256" key="5">
    <source>
        <dbReference type="ARBA" id="ARBA00022741"/>
    </source>
</evidence>
<keyword evidence="7" id="KW-0347">Helicase</keyword>
<dbReference type="GO" id="GO:0046872">
    <property type="term" value="F:metal ion binding"/>
    <property type="evidence" value="ECO:0007669"/>
    <property type="project" value="UniProtKB-KW"/>
</dbReference>
<dbReference type="InterPro" id="IPR006483">
    <property type="entry name" value="CRISPR-assoc_Cas3_HD"/>
</dbReference>
<dbReference type="Pfam" id="PF18019">
    <property type="entry name" value="Cas3_HD"/>
    <property type="match status" value="1"/>
</dbReference>
<evidence type="ECO:0000256" key="6">
    <source>
        <dbReference type="ARBA" id="ARBA00022801"/>
    </source>
</evidence>
<dbReference type="Pfam" id="PF00270">
    <property type="entry name" value="DEAD"/>
    <property type="match status" value="1"/>
</dbReference>